<gene>
    <name evidence="1" type="ORF">WG622_02320</name>
</gene>
<protein>
    <recommendedName>
        <fullName evidence="3">Lipoprotein</fullName>
    </recommendedName>
</protein>
<organism evidence="1 2">
    <name type="scientific">Cognatishimia coralii</name>
    <dbReference type="NCBI Taxonomy" id="3083254"/>
    <lineage>
        <taxon>Bacteria</taxon>
        <taxon>Pseudomonadati</taxon>
        <taxon>Pseudomonadota</taxon>
        <taxon>Alphaproteobacteria</taxon>
        <taxon>Rhodobacterales</taxon>
        <taxon>Paracoccaceae</taxon>
        <taxon>Cognatishimia</taxon>
    </lineage>
</organism>
<evidence type="ECO:0000313" key="1">
    <source>
        <dbReference type="EMBL" id="MEJ5217063.1"/>
    </source>
</evidence>
<proteinExistence type="predicted"/>
<comment type="caution">
    <text evidence="1">The sequence shown here is derived from an EMBL/GenBank/DDBJ whole genome shotgun (WGS) entry which is preliminary data.</text>
</comment>
<reference evidence="1 2" key="1">
    <citation type="submission" date="2024-03" db="EMBL/GenBank/DDBJ databases">
        <title>Cognatishimia coralii sp. nov., a marine bacterium isolated from coral surrounding seawater.</title>
        <authorList>
            <person name="Liu X."/>
            <person name="Liu S."/>
            <person name="Sun H."/>
            <person name="Zhang Y."/>
        </authorList>
    </citation>
    <scope>NUCLEOTIDE SEQUENCE [LARGE SCALE GENOMIC DNA]</scope>
    <source>
        <strain evidence="1 2">D5M38</strain>
    </source>
</reference>
<dbReference type="RefSeq" id="WP_339402108.1">
    <property type="nucleotide sequence ID" value="NZ_JBBGAZ010000001.1"/>
</dbReference>
<dbReference type="PROSITE" id="PS51257">
    <property type="entry name" value="PROKAR_LIPOPROTEIN"/>
    <property type="match status" value="1"/>
</dbReference>
<evidence type="ECO:0000313" key="2">
    <source>
        <dbReference type="Proteomes" id="UP001368270"/>
    </source>
</evidence>
<keyword evidence="2" id="KW-1185">Reference proteome</keyword>
<sequence length="168" mass="18297">MKKTIGLLLIATLTLSACGRVRDSAINPFNWFGGSETVEAPAEEINPLIPRERESLLRRPEAAYAGTLVADLTTLKIERVAGGAIIRVKGIASTQGAFDVRMEPENEDQEPVKGVLTYTLLAVQPPGFRQGPAQSREITAAVFRTDQELANVRTIRVVGANKTLQSRR</sequence>
<name>A0ABU8QCB9_9RHOB</name>
<accession>A0ABU8QCB9</accession>
<dbReference type="Proteomes" id="UP001368270">
    <property type="component" value="Unassembled WGS sequence"/>
</dbReference>
<evidence type="ECO:0008006" key="3">
    <source>
        <dbReference type="Google" id="ProtNLM"/>
    </source>
</evidence>
<dbReference type="EMBL" id="JBBGAZ010000001">
    <property type="protein sequence ID" value="MEJ5217063.1"/>
    <property type="molecule type" value="Genomic_DNA"/>
</dbReference>